<feature type="compositionally biased region" description="Basic and acidic residues" evidence="1">
    <location>
        <begin position="21"/>
        <end position="33"/>
    </location>
</feature>
<feature type="domain" description="Excalibur calcium-binding" evidence="2">
    <location>
        <begin position="116"/>
        <end position="150"/>
    </location>
</feature>
<dbReference type="KEGG" id="pmy:Pmen_1043"/>
<evidence type="ECO:0000259" key="2">
    <source>
        <dbReference type="Pfam" id="PF05901"/>
    </source>
</evidence>
<accession>A4XR45</accession>
<dbReference type="STRING" id="399739.Pmen_1043"/>
<dbReference type="AlphaFoldDB" id="A4XR45"/>
<reference evidence="3" key="1">
    <citation type="submission" date="2007-04" db="EMBL/GenBank/DDBJ databases">
        <title>Complete sequence of Pseudomonas mendocina ymp.</title>
        <authorList>
            <consortium name="US DOE Joint Genome Institute"/>
            <person name="Copeland A."/>
            <person name="Lucas S."/>
            <person name="Lapidus A."/>
            <person name="Barry K."/>
            <person name="Glavina del Rio T."/>
            <person name="Dalin E."/>
            <person name="Tice H."/>
            <person name="Pitluck S."/>
            <person name="Kiss H."/>
            <person name="Brettin T."/>
            <person name="Detter J.C."/>
            <person name="Bruce D."/>
            <person name="Han C."/>
            <person name="Schmutz J."/>
            <person name="Larimer F."/>
            <person name="Land M."/>
            <person name="Hauser L."/>
            <person name="Kyrpides N."/>
            <person name="Mikhailova N."/>
            <person name="Hersman L."/>
            <person name="Dubois J."/>
            <person name="Maurice P."/>
            <person name="Richardson P."/>
        </authorList>
    </citation>
    <scope>NUCLEOTIDE SEQUENCE [LARGE SCALE GENOMIC DNA]</scope>
    <source>
        <strain evidence="3">Ymp</strain>
    </source>
</reference>
<dbReference type="HOGENOM" id="CLU_098919_1_0_6"/>
<dbReference type="Pfam" id="PF05901">
    <property type="entry name" value="Excalibur"/>
    <property type="match status" value="1"/>
</dbReference>
<dbReference type="EMBL" id="CP000680">
    <property type="protein sequence ID" value="ABP83811.1"/>
    <property type="molecule type" value="Genomic_DNA"/>
</dbReference>
<sequence length="156" mass="16913">MAQDAEAGRGWQERQCSSLAKDSEHDDTVSHYRPSKDRAMKKLLVMLLLGAAFWQFYLSKPGSPVISNIANDGSVMGNPVVTQPGSAFSLDSLRPSSSISQPAAQVAGNPYRCDGRTHCSQMTSCAEAIFFLRHCPGTRMDGDNDGVPCEGQWCGR</sequence>
<proteinExistence type="predicted"/>
<dbReference type="InterPro" id="IPR008613">
    <property type="entry name" value="Excalibur_Ca-bd_domain"/>
</dbReference>
<gene>
    <name evidence="3" type="ordered locus">Pmen_1043</name>
</gene>
<evidence type="ECO:0000256" key="1">
    <source>
        <dbReference type="SAM" id="MobiDB-lite"/>
    </source>
</evidence>
<evidence type="ECO:0000313" key="3">
    <source>
        <dbReference type="EMBL" id="ABP83811.1"/>
    </source>
</evidence>
<dbReference type="eggNOG" id="COG1278">
    <property type="taxonomic scope" value="Bacteria"/>
</dbReference>
<feature type="region of interest" description="Disordered" evidence="1">
    <location>
        <begin position="1"/>
        <end position="33"/>
    </location>
</feature>
<protein>
    <recommendedName>
        <fullName evidence="2">Excalibur calcium-binding domain-containing protein</fullName>
    </recommendedName>
</protein>
<organism evidence="3">
    <name type="scientific">Ectopseudomonas mendocina (strain ymp)</name>
    <name type="common">Pseudomonas mendocina</name>
    <dbReference type="NCBI Taxonomy" id="399739"/>
    <lineage>
        <taxon>Bacteria</taxon>
        <taxon>Pseudomonadati</taxon>
        <taxon>Pseudomonadota</taxon>
        <taxon>Gammaproteobacteria</taxon>
        <taxon>Pseudomonadales</taxon>
        <taxon>Pseudomonadaceae</taxon>
        <taxon>Ectopseudomonas</taxon>
    </lineage>
</organism>
<name>A4XR45_ECTM1</name>